<dbReference type="EMBL" id="JBEVCJ010000077">
    <property type="protein sequence ID" value="MET1257487.1"/>
    <property type="molecule type" value="Genomic_DNA"/>
</dbReference>
<keyword evidence="2" id="KW-1185">Reference proteome</keyword>
<protein>
    <submittedName>
        <fullName evidence="1">Uncharacterized protein</fullName>
    </submittedName>
</protein>
<accession>A0ABV2BZX3</accession>
<proteinExistence type="predicted"/>
<dbReference type="Gene3D" id="3.30.450.400">
    <property type="entry name" value="Colicin M, catalytic domain"/>
    <property type="match status" value="1"/>
</dbReference>
<dbReference type="Proteomes" id="UP001548189">
    <property type="component" value="Unassembled WGS sequence"/>
</dbReference>
<reference evidence="1 2" key="1">
    <citation type="submission" date="2024-06" db="EMBL/GenBank/DDBJ databases">
        <authorList>
            <person name="Li F."/>
        </authorList>
    </citation>
    <scope>NUCLEOTIDE SEQUENCE [LARGE SCALE GENOMIC DNA]</scope>
    <source>
        <strain evidence="1 2">GXAS 311</strain>
    </source>
</reference>
<name>A0ABV2BZX3_9GAMM</name>
<evidence type="ECO:0000313" key="2">
    <source>
        <dbReference type="Proteomes" id="UP001548189"/>
    </source>
</evidence>
<evidence type="ECO:0000313" key="1">
    <source>
        <dbReference type="EMBL" id="MET1257487.1"/>
    </source>
</evidence>
<comment type="caution">
    <text evidence="1">The sequence shown here is derived from an EMBL/GenBank/DDBJ whole genome shotgun (WGS) entry which is preliminary data.</text>
</comment>
<organism evidence="1 2">
    <name type="scientific">Aliikangiella maris</name>
    <dbReference type="NCBI Taxonomy" id="3162458"/>
    <lineage>
        <taxon>Bacteria</taxon>
        <taxon>Pseudomonadati</taxon>
        <taxon>Pseudomonadota</taxon>
        <taxon>Gammaproteobacteria</taxon>
        <taxon>Oceanospirillales</taxon>
        <taxon>Pleioneaceae</taxon>
        <taxon>Aliikangiella</taxon>
    </lineage>
</organism>
<dbReference type="RefSeq" id="WP_353898070.1">
    <property type="nucleotide sequence ID" value="NZ_JBEVCJ010000077.1"/>
</dbReference>
<gene>
    <name evidence="1" type="ORF">ABVT43_20315</name>
</gene>
<sequence length="177" mass="19707">MIASKGKAVITGTKPQKEAENLGGFKALFHYIGGSQKEVEVAFKMLRTQGVTPEQFKKVANLIHIAGFDGVDGEYFVEDSMNYKGPGFDNYLAIGNVKLLLQGTLTISNMSYTFSGTLSAADNLYDFDPAENFNERWRSAPAEILTVMGSWLPEKPYNMKFIGSREIQSKGKIEPWY</sequence>